<dbReference type="PROSITE" id="PS51880">
    <property type="entry name" value="TGS"/>
    <property type="match status" value="1"/>
</dbReference>
<name>A0A2H0CUG5_9BACT</name>
<proteinExistence type="inferred from homology"/>
<evidence type="ECO:0000256" key="1">
    <source>
        <dbReference type="ARBA" id="ARBA00025704"/>
    </source>
</evidence>
<feature type="domain" description="TGS" evidence="4">
    <location>
        <begin position="389"/>
        <end position="450"/>
    </location>
</feature>
<comment type="function">
    <text evidence="2">In eubacteria ppGpp (guanosine 3'-diphosphate 5'-diphosphate) is a mediator of the stringent response that coordinates a variety of cellular activities in response to changes in nutritional abundance.</text>
</comment>
<dbReference type="SMART" id="SM00954">
    <property type="entry name" value="RelA_SpoT"/>
    <property type="match status" value="1"/>
</dbReference>
<dbReference type="InterPro" id="IPR003607">
    <property type="entry name" value="HD/PDEase_dom"/>
</dbReference>
<dbReference type="Gene3D" id="1.10.3210.10">
    <property type="entry name" value="Hypothetical protein af1432"/>
    <property type="match status" value="1"/>
</dbReference>
<dbReference type="NCBIfam" id="TIGR00691">
    <property type="entry name" value="spoT_relA"/>
    <property type="match status" value="1"/>
</dbReference>
<dbReference type="Gene3D" id="3.30.460.10">
    <property type="entry name" value="Beta Polymerase, domain 2"/>
    <property type="match status" value="1"/>
</dbReference>
<dbReference type="PROSITE" id="PS51831">
    <property type="entry name" value="HD"/>
    <property type="match status" value="1"/>
</dbReference>
<evidence type="ECO:0000313" key="5">
    <source>
        <dbReference type="EMBL" id="PIP73562.1"/>
    </source>
</evidence>
<dbReference type="SMART" id="SM00471">
    <property type="entry name" value="HDc"/>
    <property type="match status" value="1"/>
</dbReference>
<sequence>MAKKEITVSALLAGGSYDADSRALIERAYHFAEEAHEGQKRFSGEPYFVHAFATGKTLAELGMDAETIAAGLLHDTLEDGVGKETAIEREFGANILFLVQGVTKLGKLKYQGVERHTESLRKLFLAMSKDIRVLIIKLADRMHNVETLEYVRPEKQRRIALETLEIYAPIANRLGVGKMRGALEDASFPYAYPEAYAETREILKQRGAIKRVQLEKAYRTLQKTLAAHGIVGFTGDFRTKHLYSLYRKLKRYDMNIEKIYDLAALRIIVPTVDDCYRVLGIVHNIWRPLPGRVKDYIAFPKPNGYQSLHTTVLTGDGAVIEIQIRTGTIHREAEYGIASHFAYKEGIVEKSGHAFNRKLAWVKQLSEWQKNINESGEFLENLRVDFFSDRVFVFTPEGDVVDLPEAATPVDFAYAIHSDIGAHASGAKVNGKFSSLDTALQNGDIVEIVTKKGSSPSQKWLGFAKTTLARKHIKNALSKKERGE</sequence>
<dbReference type="SUPFAM" id="SSF109604">
    <property type="entry name" value="HD-domain/PDEase-like"/>
    <property type="match status" value="1"/>
</dbReference>
<dbReference type="GO" id="GO:0015969">
    <property type="term" value="P:guanosine tetraphosphate metabolic process"/>
    <property type="evidence" value="ECO:0007669"/>
    <property type="project" value="InterPro"/>
</dbReference>
<feature type="domain" description="HD" evidence="3">
    <location>
        <begin position="47"/>
        <end position="145"/>
    </location>
</feature>
<reference evidence="5 6" key="1">
    <citation type="submission" date="2017-09" db="EMBL/GenBank/DDBJ databases">
        <title>Depth-based differentiation of microbial function through sediment-hosted aquifers and enrichment of novel symbionts in the deep terrestrial subsurface.</title>
        <authorList>
            <person name="Probst A.J."/>
            <person name="Ladd B."/>
            <person name="Jarett J.K."/>
            <person name="Geller-Mcgrath D.E."/>
            <person name="Sieber C.M."/>
            <person name="Emerson J.B."/>
            <person name="Anantharaman K."/>
            <person name="Thomas B.C."/>
            <person name="Malmstrom R."/>
            <person name="Stieglmeier M."/>
            <person name="Klingl A."/>
            <person name="Woyke T."/>
            <person name="Ryan C.M."/>
            <person name="Banfield J.F."/>
        </authorList>
    </citation>
    <scope>NUCLEOTIDE SEQUENCE [LARGE SCALE GENOMIC DNA]</scope>
    <source>
        <strain evidence="5">CG22_combo_CG10-13_8_21_14_all_47_15</strain>
    </source>
</reference>
<dbReference type="SUPFAM" id="SSF81301">
    <property type="entry name" value="Nucleotidyltransferase"/>
    <property type="match status" value="1"/>
</dbReference>
<dbReference type="FunFam" id="1.10.3210.10:FF:000001">
    <property type="entry name" value="GTP pyrophosphokinase RelA"/>
    <property type="match status" value="1"/>
</dbReference>
<accession>A0A2H0CUG5</accession>
<dbReference type="EMBL" id="PCTL01000017">
    <property type="protein sequence ID" value="PIP73562.1"/>
    <property type="molecule type" value="Genomic_DNA"/>
</dbReference>
<dbReference type="Pfam" id="PF02824">
    <property type="entry name" value="TGS"/>
    <property type="match status" value="1"/>
</dbReference>
<comment type="similarity">
    <text evidence="2">Belongs to the relA/spoT family.</text>
</comment>
<dbReference type="PANTHER" id="PTHR21262">
    <property type="entry name" value="GUANOSINE-3',5'-BIS DIPHOSPHATE 3'-PYROPHOSPHOHYDROLASE"/>
    <property type="match status" value="1"/>
</dbReference>
<dbReference type="InterPro" id="IPR004095">
    <property type="entry name" value="TGS"/>
</dbReference>
<protein>
    <recommendedName>
        <fullName evidence="7">TGS domain-containing protein</fullName>
    </recommendedName>
</protein>
<dbReference type="AlphaFoldDB" id="A0A2H0CUG5"/>
<evidence type="ECO:0000256" key="2">
    <source>
        <dbReference type="RuleBase" id="RU003847"/>
    </source>
</evidence>
<dbReference type="PANTHER" id="PTHR21262:SF31">
    <property type="entry name" value="GTP PYROPHOSPHOKINASE"/>
    <property type="match status" value="1"/>
</dbReference>
<dbReference type="GO" id="GO:0005886">
    <property type="term" value="C:plasma membrane"/>
    <property type="evidence" value="ECO:0007669"/>
    <property type="project" value="TreeGrafter"/>
</dbReference>
<dbReference type="InterPro" id="IPR007685">
    <property type="entry name" value="RelA_SpoT"/>
</dbReference>
<dbReference type="FunFam" id="3.10.20.30:FF:000002">
    <property type="entry name" value="GTP pyrophosphokinase (RelA/SpoT)"/>
    <property type="match status" value="1"/>
</dbReference>
<dbReference type="InterPro" id="IPR004811">
    <property type="entry name" value="RelA/Spo_fam"/>
</dbReference>
<dbReference type="CDD" id="cd05399">
    <property type="entry name" value="NT_Rel-Spo_like"/>
    <property type="match status" value="1"/>
</dbReference>
<dbReference type="Pfam" id="PF13328">
    <property type="entry name" value="HD_4"/>
    <property type="match status" value="1"/>
</dbReference>
<dbReference type="CDD" id="cd00077">
    <property type="entry name" value="HDc"/>
    <property type="match status" value="1"/>
</dbReference>
<dbReference type="InterPro" id="IPR033655">
    <property type="entry name" value="TGS_RelA/SpoT"/>
</dbReference>
<dbReference type="InterPro" id="IPR012675">
    <property type="entry name" value="Beta-grasp_dom_sf"/>
</dbReference>
<organism evidence="5 6">
    <name type="scientific">Candidatus Lloydbacteria bacterium CG22_combo_CG10-13_8_21_14_all_47_15</name>
    <dbReference type="NCBI Taxonomy" id="1974635"/>
    <lineage>
        <taxon>Bacteria</taxon>
        <taxon>Candidatus Lloydiibacteriota</taxon>
    </lineage>
</organism>
<evidence type="ECO:0000259" key="3">
    <source>
        <dbReference type="PROSITE" id="PS51831"/>
    </source>
</evidence>
<dbReference type="SUPFAM" id="SSF81271">
    <property type="entry name" value="TGS-like"/>
    <property type="match status" value="1"/>
</dbReference>
<comment type="caution">
    <text evidence="5">The sequence shown here is derived from an EMBL/GenBank/DDBJ whole genome shotgun (WGS) entry which is preliminary data.</text>
</comment>
<dbReference type="InterPro" id="IPR043519">
    <property type="entry name" value="NT_sf"/>
</dbReference>
<comment type="pathway">
    <text evidence="1">Purine metabolism.</text>
</comment>
<evidence type="ECO:0000259" key="4">
    <source>
        <dbReference type="PROSITE" id="PS51880"/>
    </source>
</evidence>
<gene>
    <name evidence="5" type="ORF">COW88_01585</name>
</gene>
<dbReference type="Proteomes" id="UP000230638">
    <property type="component" value="Unassembled WGS sequence"/>
</dbReference>
<evidence type="ECO:0008006" key="7">
    <source>
        <dbReference type="Google" id="ProtNLM"/>
    </source>
</evidence>
<dbReference type="InterPro" id="IPR006674">
    <property type="entry name" value="HD_domain"/>
</dbReference>
<dbReference type="Gene3D" id="3.10.20.30">
    <property type="match status" value="1"/>
</dbReference>
<evidence type="ECO:0000313" key="6">
    <source>
        <dbReference type="Proteomes" id="UP000230638"/>
    </source>
</evidence>
<dbReference type="CDD" id="cd01668">
    <property type="entry name" value="TGS_RSH"/>
    <property type="match status" value="1"/>
</dbReference>
<dbReference type="Pfam" id="PF04607">
    <property type="entry name" value="RelA_SpoT"/>
    <property type="match status" value="1"/>
</dbReference>
<dbReference type="InterPro" id="IPR012676">
    <property type="entry name" value="TGS-like"/>
</dbReference>